<accession>A0A2A2SHW3</accession>
<evidence type="ECO:0008006" key="3">
    <source>
        <dbReference type="Google" id="ProtNLM"/>
    </source>
</evidence>
<keyword evidence="2" id="KW-1185">Reference proteome</keyword>
<dbReference type="AlphaFoldDB" id="A0A2A2SHW3"/>
<proteinExistence type="predicted"/>
<evidence type="ECO:0000313" key="1">
    <source>
        <dbReference type="EMBL" id="PAX08819.1"/>
    </source>
</evidence>
<dbReference type="RefSeq" id="WP_095997330.1">
    <property type="nucleotide sequence ID" value="NZ_NSLI01000002.1"/>
</dbReference>
<organism evidence="1 2">
    <name type="scientific">Sphingomonas lenta</name>
    <dbReference type="NCBI Taxonomy" id="1141887"/>
    <lineage>
        <taxon>Bacteria</taxon>
        <taxon>Pseudomonadati</taxon>
        <taxon>Pseudomonadota</taxon>
        <taxon>Alphaproteobacteria</taxon>
        <taxon>Sphingomonadales</taxon>
        <taxon>Sphingomonadaceae</taxon>
        <taxon>Sphingomonas</taxon>
    </lineage>
</organism>
<dbReference type="EMBL" id="NSLI01000002">
    <property type="protein sequence ID" value="PAX08819.1"/>
    <property type="molecule type" value="Genomic_DNA"/>
</dbReference>
<sequence length="125" mass="13742">MTSKQELSSFIGSTFSSIWSLELLLFLKTHRDRSWSPAEMVASLRGSDLLVARSAQALFAAGLIDLGEDGSARYQPATPALDQLIEEVELEYARRPDRVRRAIIAGANRGGDLAAFADAFKLRKD</sequence>
<dbReference type="Proteomes" id="UP000218151">
    <property type="component" value="Unassembled WGS sequence"/>
</dbReference>
<gene>
    <name evidence="1" type="ORF">CKY28_05530</name>
</gene>
<reference evidence="2" key="1">
    <citation type="submission" date="2017-09" db="EMBL/GenBank/DDBJ databases">
        <authorList>
            <person name="Feng G."/>
            <person name="Zhu H."/>
        </authorList>
    </citation>
    <scope>NUCLEOTIDE SEQUENCE [LARGE SCALE GENOMIC DNA]</scope>
    <source>
        <strain evidence="2">1PNM-20</strain>
    </source>
</reference>
<protein>
    <recommendedName>
        <fullName evidence="3">Transcriptional regulator</fullName>
    </recommendedName>
</protein>
<dbReference type="OrthoDB" id="8453752at2"/>
<comment type="caution">
    <text evidence="1">The sequence shown here is derived from an EMBL/GenBank/DDBJ whole genome shotgun (WGS) entry which is preliminary data.</text>
</comment>
<name>A0A2A2SHW3_9SPHN</name>
<evidence type="ECO:0000313" key="2">
    <source>
        <dbReference type="Proteomes" id="UP000218151"/>
    </source>
</evidence>